<dbReference type="Proteomes" id="UP000301309">
    <property type="component" value="Unassembled WGS sequence"/>
</dbReference>
<feature type="transmembrane region" description="Helical" evidence="1">
    <location>
        <begin position="62"/>
        <end position="80"/>
    </location>
</feature>
<dbReference type="EMBL" id="BJHW01000002">
    <property type="protein sequence ID" value="GDY59766.1"/>
    <property type="molecule type" value="Genomic_DNA"/>
</dbReference>
<keyword evidence="1" id="KW-1133">Transmembrane helix</keyword>
<organism evidence="2 3">
    <name type="scientific">Streptomyces violaceusniger</name>
    <dbReference type="NCBI Taxonomy" id="68280"/>
    <lineage>
        <taxon>Bacteria</taxon>
        <taxon>Bacillati</taxon>
        <taxon>Actinomycetota</taxon>
        <taxon>Actinomycetes</taxon>
        <taxon>Kitasatosporales</taxon>
        <taxon>Streptomycetaceae</taxon>
        <taxon>Streptomyces</taxon>
        <taxon>Streptomyces violaceusniger group</taxon>
    </lineage>
</organism>
<evidence type="ECO:0000313" key="3">
    <source>
        <dbReference type="Proteomes" id="UP000301309"/>
    </source>
</evidence>
<comment type="caution">
    <text evidence="2">The sequence shown here is derived from an EMBL/GenBank/DDBJ whole genome shotgun (WGS) entry which is preliminary data.</text>
</comment>
<keyword evidence="1" id="KW-0812">Transmembrane</keyword>
<keyword evidence="1" id="KW-0472">Membrane</keyword>
<protein>
    <submittedName>
        <fullName evidence="2">Uncharacterized protein</fullName>
    </submittedName>
</protein>
<evidence type="ECO:0000313" key="2">
    <source>
        <dbReference type="EMBL" id="GDY59766.1"/>
    </source>
</evidence>
<reference evidence="2 3" key="1">
    <citation type="journal article" date="2020" name="Int. J. Syst. Evol. Microbiol.">
        <title>Reclassification of Streptomyces castelarensis and Streptomyces sporoclivatus as later heterotypic synonyms of Streptomyces antimycoticus.</title>
        <authorList>
            <person name="Komaki H."/>
            <person name="Tamura T."/>
        </authorList>
    </citation>
    <scope>NUCLEOTIDE SEQUENCE [LARGE SCALE GENOMIC DNA]</scope>
    <source>
        <strain evidence="2 3">NBRC 13459</strain>
    </source>
</reference>
<dbReference type="AlphaFoldDB" id="A0A4D4LKF1"/>
<name>A0A4D4LKF1_STRVO</name>
<gene>
    <name evidence="2" type="ORF">SVIO_103890</name>
</gene>
<feature type="transmembrane region" description="Helical" evidence="1">
    <location>
        <begin position="100"/>
        <end position="117"/>
    </location>
</feature>
<evidence type="ECO:0000256" key="1">
    <source>
        <dbReference type="SAM" id="Phobius"/>
    </source>
</evidence>
<feature type="transmembrane region" description="Helical" evidence="1">
    <location>
        <begin position="206"/>
        <end position="224"/>
    </location>
</feature>
<proteinExistence type="predicted"/>
<sequence>MTRPRQCWFCAGDTTATRHDRIVGLHRDVEAGPTWYLGVRTTWQSISVRVPRCERCHVGHTIAQSMLAVSIAAPIAYAASGELDTLLGILPSASAGKVRSAIWAVVACLPALVWIATRQAWLPWRRLAPRPLRHARRHPAVQRLREDGWHYRPGPFPHWRNEKDPDLDHLSGPSARPRRILGRITGLLGLASFVMAVVLYLRDSELAALFLVIAFGLFFLSSKIDPEV</sequence>
<feature type="transmembrane region" description="Helical" evidence="1">
    <location>
        <begin position="180"/>
        <end position="200"/>
    </location>
</feature>
<dbReference type="RefSeq" id="WP_137981863.1">
    <property type="nucleotide sequence ID" value="NZ_BAAASO010000012.1"/>
</dbReference>
<dbReference type="OrthoDB" id="4170780at2"/>
<accession>A0A4D4LKF1</accession>
<keyword evidence="3" id="KW-1185">Reference proteome</keyword>